<comment type="caution">
    <text evidence="2">The sequence shown here is derived from an EMBL/GenBank/DDBJ whole genome shotgun (WGS) entry which is preliminary data.</text>
</comment>
<gene>
    <name evidence="2" type="ORF">Vgi01_58510</name>
</gene>
<keyword evidence="3" id="KW-1185">Reference proteome</keyword>
<dbReference type="Proteomes" id="UP000647860">
    <property type="component" value="Unassembled WGS sequence"/>
</dbReference>
<reference evidence="2 3" key="1">
    <citation type="submission" date="2021-01" db="EMBL/GenBank/DDBJ databases">
        <title>Whole genome shotgun sequence of Verrucosispora gifhornensis NBRC 16317.</title>
        <authorList>
            <person name="Komaki H."/>
            <person name="Tamura T."/>
        </authorList>
    </citation>
    <scope>NUCLEOTIDE SEQUENCE [LARGE SCALE GENOMIC DNA]</scope>
    <source>
        <strain evidence="2 3">NBRC 16317</strain>
    </source>
</reference>
<dbReference type="SUPFAM" id="SSF51905">
    <property type="entry name" value="FAD/NAD(P)-binding domain"/>
    <property type="match status" value="1"/>
</dbReference>
<feature type="domain" description="Amine oxidase" evidence="1">
    <location>
        <begin position="107"/>
        <end position="571"/>
    </location>
</feature>
<proteinExistence type="predicted"/>
<accession>A0ABQ4IMN5</accession>
<dbReference type="NCBIfam" id="TIGR01409">
    <property type="entry name" value="TAT_signal_seq"/>
    <property type="match status" value="1"/>
</dbReference>
<dbReference type="EMBL" id="BOPA01000067">
    <property type="protein sequence ID" value="GIJ19167.1"/>
    <property type="molecule type" value="Genomic_DNA"/>
</dbReference>
<dbReference type="Gene3D" id="1.20.1440.240">
    <property type="match status" value="1"/>
</dbReference>
<dbReference type="PANTHER" id="PTHR10742:SF342">
    <property type="entry name" value="AMINE OXIDASE"/>
    <property type="match status" value="1"/>
</dbReference>
<dbReference type="InterPro" id="IPR006311">
    <property type="entry name" value="TAT_signal"/>
</dbReference>
<dbReference type="PROSITE" id="PS51318">
    <property type="entry name" value="TAT"/>
    <property type="match status" value="1"/>
</dbReference>
<dbReference type="PANTHER" id="PTHR10742">
    <property type="entry name" value="FLAVIN MONOAMINE OXIDASE"/>
    <property type="match status" value="1"/>
</dbReference>
<evidence type="ECO:0000259" key="1">
    <source>
        <dbReference type="Pfam" id="PF01593"/>
    </source>
</evidence>
<protein>
    <submittedName>
        <fullName evidence="2">Monoamine oxidase</fullName>
    </submittedName>
</protein>
<dbReference type="Gene3D" id="3.90.660.10">
    <property type="match status" value="1"/>
</dbReference>
<sequence length="580" mass="62026">MDPGSLTGRAIYRRVRDTADLGTIRGLNEGLLASSINPTPGGLMSQTRRDFLRRVGIAGGAGVMLHSMGALGLTSAHAAETPPFTPPKKSDLGRHGRKTVIVMGGGIAGLTAAYELLKGGYEVTVLEGRGRPGGRNRTVRGGDTITDLKGQTQRATFSKGQYMNAGPGRIPQMHVTIDYCRELGVPIEVFTNQNADAFLYRENVPGALNGVPVRHRAAKADAYGYTAELLAKATDQGSLDQYLTAEDKERLLAYLRSFGAIGNRVAGDPAASFRYTGGGRRGYATQPGAGLESGTTIPPYAMSDLLASTVGNYFSFEMGFDQAMMMYQPVGGMDKIAYAFASAIGARRMRYNAEIVEYRNTTSGVEVVYTTPKGPKKAVADFAINTIPPHIAAKISSNLPTAVVTALGSVSVTNAGKIGIEYDRRWWEEDFRIYGGITNANTNLGNMWHPSYGYNGERGTMIGYYNTGGNANFYGNLSPAERLAEAVRQGKKIFGDVYGEGITASYSRDWASTRFSEGAWVSWPGAIGGQTGAAYRSLLEPAGNVYFAGDHLSHAIAWQHGAMVSARVAVESLHARVTAA</sequence>
<dbReference type="Gene3D" id="3.50.50.60">
    <property type="entry name" value="FAD/NAD(P)-binding domain"/>
    <property type="match status" value="1"/>
</dbReference>
<evidence type="ECO:0000313" key="2">
    <source>
        <dbReference type="EMBL" id="GIJ19167.1"/>
    </source>
</evidence>
<evidence type="ECO:0000313" key="3">
    <source>
        <dbReference type="Proteomes" id="UP000647860"/>
    </source>
</evidence>
<dbReference type="Pfam" id="PF01593">
    <property type="entry name" value="Amino_oxidase"/>
    <property type="match status" value="1"/>
</dbReference>
<name>A0ABQ4IMN5_9ACTN</name>
<dbReference type="InterPro" id="IPR019546">
    <property type="entry name" value="TAT_signal_bac_arc"/>
</dbReference>
<dbReference type="InterPro" id="IPR050281">
    <property type="entry name" value="Flavin_monoamine_oxidase"/>
</dbReference>
<organism evidence="2 3">
    <name type="scientific">Micromonospora gifhornensis</name>
    <dbReference type="NCBI Taxonomy" id="84594"/>
    <lineage>
        <taxon>Bacteria</taxon>
        <taxon>Bacillati</taxon>
        <taxon>Actinomycetota</taxon>
        <taxon>Actinomycetes</taxon>
        <taxon>Micromonosporales</taxon>
        <taxon>Micromonosporaceae</taxon>
        <taxon>Micromonospora</taxon>
    </lineage>
</organism>
<dbReference type="SUPFAM" id="SSF54373">
    <property type="entry name" value="FAD-linked reductases, C-terminal domain"/>
    <property type="match status" value="1"/>
</dbReference>
<dbReference type="InterPro" id="IPR002937">
    <property type="entry name" value="Amino_oxidase"/>
</dbReference>
<dbReference type="InterPro" id="IPR036188">
    <property type="entry name" value="FAD/NAD-bd_sf"/>
</dbReference>